<name>A0ABW3D2C2_9FLAO</name>
<dbReference type="Proteomes" id="UP001596978">
    <property type="component" value="Unassembled WGS sequence"/>
</dbReference>
<organism evidence="1 2">
    <name type="scientific">Sungkyunkwania multivorans</name>
    <dbReference type="NCBI Taxonomy" id="1173618"/>
    <lineage>
        <taxon>Bacteria</taxon>
        <taxon>Pseudomonadati</taxon>
        <taxon>Bacteroidota</taxon>
        <taxon>Flavobacteriia</taxon>
        <taxon>Flavobacteriales</taxon>
        <taxon>Flavobacteriaceae</taxon>
        <taxon>Sungkyunkwania</taxon>
    </lineage>
</organism>
<sequence>MTDTIEKLIFVYNARSGALNALMDAGHKLFSPSTYPCSLCALTYGAFSEKKKWKAFKRQIDTPISFLHIDEFEKEYASKFLNNYQYPVVLAATANDLQLVMSSKKLDAMEDIDQLIKELSSLLK</sequence>
<evidence type="ECO:0000313" key="1">
    <source>
        <dbReference type="EMBL" id="MFD0864010.1"/>
    </source>
</evidence>
<reference evidence="2" key="1">
    <citation type="journal article" date="2019" name="Int. J. Syst. Evol. Microbiol.">
        <title>The Global Catalogue of Microorganisms (GCM) 10K type strain sequencing project: providing services to taxonomists for standard genome sequencing and annotation.</title>
        <authorList>
            <consortium name="The Broad Institute Genomics Platform"/>
            <consortium name="The Broad Institute Genome Sequencing Center for Infectious Disease"/>
            <person name="Wu L."/>
            <person name="Ma J."/>
        </authorList>
    </citation>
    <scope>NUCLEOTIDE SEQUENCE [LARGE SCALE GENOMIC DNA]</scope>
    <source>
        <strain evidence="2">CCUG 62952</strain>
    </source>
</reference>
<evidence type="ECO:0000313" key="2">
    <source>
        <dbReference type="Proteomes" id="UP001596978"/>
    </source>
</evidence>
<gene>
    <name evidence="1" type="ORF">ACFQ1M_17470</name>
</gene>
<proteinExistence type="predicted"/>
<dbReference type="EMBL" id="JBHTJH010000017">
    <property type="protein sequence ID" value="MFD0864010.1"/>
    <property type="molecule type" value="Genomic_DNA"/>
</dbReference>
<protein>
    <submittedName>
        <fullName evidence="1">GTPase</fullName>
    </submittedName>
</protein>
<keyword evidence="2" id="KW-1185">Reference proteome</keyword>
<accession>A0ABW3D2C2</accession>
<dbReference type="RefSeq" id="WP_386410738.1">
    <property type="nucleotide sequence ID" value="NZ_JBHTJH010000017.1"/>
</dbReference>
<comment type="caution">
    <text evidence="1">The sequence shown here is derived from an EMBL/GenBank/DDBJ whole genome shotgun (WGS) entry which is preliminary data.</text>
</comment>